<dbReference type="Proteomes" id="UP000255167">
    <property type="component" value="Unassembled WGS sequence"/>
</dbReference>
<gene>
    <name evidence="2" type="ORF">NCTC9617_03092</name>
</gene>
<sequence>MAMNIPRNRLRVSENWAQQDIFHHVHLAIDHHLYRGRRDADKQITANRPGNRLLMPLIPPQLNTDQKHGADIEEVERSVV</sequence>
<accession>A0A378FTS8</accession>
<reference evidence="2 3" key="1">
    <citation type="submission" date="2018-06" db="EMBL/GenBank/DDBJ databases">
        <authorList>
            <consortium name="Pathogen Informatics"/>
            <person name="Doyle S."/>
        </authorList>
    </citation>
    <scope>NUCLEOTIDE SEQUENCE [LARGE SCALE GENOMIC DNA]</scope>
    <source>
        <strain evidence="2 3">NCTC9617</strain>
    </source>
</reference>
<name>A0A378FTS8_KLEPN</name>
<feature type="region of interest" description="Disordered" evidence="1">
    <location>
        <begin position="51"/>
        <end position="80"/>
    </location>
</feature>
<evidence type="ECO:0000256" key="1">
    <source>
        <dbReference type="SAM" id="MobiDB-lite"/>
    </source>
</evidence>
<evidence type="ECO:0000313" key="2">
    <source>
        <dbReference type="EMBL" id="STW46568.1"/>
    </source>
</evidence>
<organism evidence="2 3">
    <name type="scientific">Klebsiella pneumoniae</name>
    <dbReference type="NCBI Taxonomy" id="573"/>
    <lineage>
        <taxon>Bacteria</taxon>
        <taxon>Pseudomonadati</taxon>
        <taxon>Pseudomonadota</taxon>
        <taxon>Gammaproteobacteria</taxon>
        <taxon>Enterobacterales</taxon>
        <taxon>Enterobacteriaceae</taxon>
        <taxon>Klebsiella/Raoultella group</taxon>
        <taxon>Klebsiella</taxon>
        <taxon>Klebsiella pneumoniae complex</taxon>
    </lineage>
</organism>
<feature type="compositionally biased region" description="Basic and acidic residues" evidence="1">
    <location>
        <begin position="65"/>
        <end position="80"/>
    </location>
</feature>
<dbReference type="AlphaFoldDB" id="A0A378FTS8"/>
<dbReference type="EMBL" id="UGNC01000005">
    <property type="protein sequence ID" value="STW46568.1"/>
    <property type="molecule type" value="Genomic_DNA"/>
</dbReference>
<protein>
    <submittedName>
        <fullName evidence="2">Uncharacterized protein</fullName>
    </submittedName>
</protein>
<proteinExistence type="predicted"/>
<evidence type="ECO:0000313" key="3">
    <source>
        <dbReference type="Proteomes" id="UP000255167"/>
    </source>
</evidence>